<dbReference type="EMBL" id="VUOB01000025">
    <property type="protein sequence ID" value="KAA2261823.1"/>
    <property type="molecule type" value="Genomic_DNA"/>
</dbReference>
<name>A0A5B2XEP5_9PSEU</name>
<evidence type="ECO:0000256" key="1">
    <source>
        <dbReference type="ARBA" id="ARBA00022714"/>
    </source>
</evidence>
<feature type="chain" id="PRO_5039100217" evidence="6">
    <location>
        <begin position="22"/>
        <end position="136"/>
    </location>
</feature>
<keyword evidence="6" id="KW-0732">Signal</keyword>
<dbReference type="GO" id="GO:0016705">
    <property type="term" value="F:oxidoreductase activity, acting on paired donors, with incorporation or reduction of molecular oxygen"/>
    <property type="evidence" value="ECO:0007669"/>
    <property type="project" value="UniProtKB-ARBA"/>
</dbReference>
<dbReference type="GO" id="GO:0016020">
    <property type="term" value="C:membrane"/>
    <property type="evidence" value="ECO:0007669"/>
    <property type="project" value="InterPro"/>
</dbReference>
<dbReference type="InterPro" id="IPR036922">
    <property type="entry name" value="Rieske_2Fe-2S_sf"/>
</dbReference>
<reference evidence="8 9" key="1">
    <citation type="submission" date="2019-09" db="EMBL/GenBank/DDBJ databases">
        <title>Goodfellowia gen. nov., a new genus of the Pseudonocardineae related to Actinoalloteichus, containing Goodfellowia coeruleoviolacea gen. nov., comb. nov. gen. nov., comb. nov.</title>
        <authorList>
            <person name="Labeda D."/>
        </authorList>
    </citation>
    <scope>NUCLEOTIDE SEQUENCE [LARGE SCALE GENOMIC DNA]</scope>
    <source>
        <strain evidence="8 9">AN110305</strain>
    </source>
</reference>
<accession>A0A5B2XEP5</accession>
<dbReference type="GO" id="GO:0051537">
    <property type="term" value="F:2 iron, 2 sulfur cluster binding"/>
    <property type="evidence" value="ECO:0007669"/>
    <property type="project" value="UniProtKB-KW"/>
</dbReference>
<protein>
    <submittedName>
        <fullName evidence="8">Rieske (2Fe-2S) protein</fullName>
    </submittedName>
</protein>
<dbReference type="Proteomes" id="UP000323454">
    <property type="component" value="Unassembled WGS sequence"/>
</dbReference>
<evidence type="ECO:0000256" key="5">
    <source>
        <dbReference type="ARBA" id="ARBA00023157"/>
    </source>
</evidence>
<dbReference type="Gene3D" id="2.102.10.10">
    <property type="entry name" value="Rieske [2Fe-2S] iron-sulphur domain"/>
    <property type="match status" value="1"/>
</dbReference>
<dbReference type="Pfam" id="PF00355">
    <property type="entry name" value="Rieske"/>
    <property type="match status" value="1"/>
</dbReference>
<dbReference type="OrthoDB" id="25106at2"/>
<dbReference type="CDD" id="cd03467">
    <property type="entry name" value="Rieske"/>
    <property type="match status" value="1"/>
</dbReference>
<evidence type="ECO:0000256" key="3">
    <source>
        <dbReference type="ARBA" id="ARBA00023004"/>
    </source>
</evidence>
<proteinExistence type="predicted"/>
<dbReference type="SUPFAM" id="SSF50022">
    <property type="entry name" value="ISP domain"/>
    <property type="match status" value="1"/>
</dbReference>
<keyword evidence="1" id="KW-0001">2Fe-2S</keyword>
<dbReference type="PROSITE" id="PS51296">
    <property type="entry name" value="RIESKE"/>
    <property type="match status" value="1"/>
</dbReference>
<keyword evidence="2" id="KW-0479">Metal-binding</keyword>
<dbReference type="PROSITE" id="PS51257">
    <property type="entry name" value="PROKAR_LIPOPROTEIN"/>
    <property type="match status" value="1"/>
</dbReference>
<reference evidence="8 9" key="2">
    <citation type="submission" date="2019-09" db="EMBL/GenBank/DDBJ databases">
        <authorList>
            <person name="Jin C."/>
        </authorList>
    </citation>
    <scope>NUCLEOTIDE SEQUENCE [LARGE SCALE GENOMIC DNA]</scope>
    <source>
        <strain evidence="8 9">AN110305</strain>
    </source>
</reference>
<evidence type="ECO:0000256" key="4">
    <source>
        <dbReference type="ARBA" id="ARBA00023014"/>
    </source>
</evidence>
<comment type="caution">
    <text evidence="8">The sequence shown here is derived from an EMBL/GenBank/DDBJ whole genome shotgun (WGS) entry which is preliminary data.</text>
</comment>
<organism evidence="8 9">
    <name type="scientific">Solihabitans fulvus</name>
    <dbReference type="NCBI Taxonomy" id="1892852"/>
    <lineage>
        <taxon>Bacteria</taxon>
        <taxon>Bacillati</taxon>
        <taxon>Actinomycetota</taxon>
        <taxon>Actinomycetes</taxon>
        <taxon>Pseudonocardiales</taxon>
        <taxon>Pseudonocardiaceae</taxon>
        <taxon>Solihabitans</taxon>
    </lineage>
</organism>
<evidence type="ECO:0000313" key="9">
    <source>
        <dbReference type="Proteomes" id="UP000323454"/>
    </source>
</evidence>
<keyword evidence="5" id="KW-1015">Disulfide bond</keyword>
<dbReference type="InterPro" id="IPR017941">
    <property type="entry name" value="Rieske_2Fe-2S"/>
</dbReference>
<gene>
    <name evidence="8" type="ORF">F0L68_15430</name>
</gene>
<feature type="signal peptide" evidence="6">
    <location>
        <begin position="1"/>
        <end position="21"/>
    </location>
</feature>
<keyword evidence="4" id="KW-0411">Iron-sulfur</keyword>
<keyword evidence="9" id="KW-1185">Reference proteome</keyword>
<evidence type="ECO:0000313" key="8">
    <source>
        <dbReference type="EMBL" id="KAA2261823.1"/>
    </source>
</evidence>
<feature type="domain" description="Rieske" evidence="7">
    <location>
        <begin position="40"/>
        <end position="135"/>
    </location>
</feature>
<dbReference type="InterPro" id="IPR005805">
    <property type="entry name" value="Rieske_Fe-S_prot_C"/>
</dbReference>
<keyword evidence="3" id="KW-0408">Iron</keyword>
<sequence length="136" mass="13336">MFGRRSVLCGAIALASGALVACGGGGPSRTGGIGSAKPGDRLAALAEVPVGGGTLVDVAGNGRLLLVRPTKDDVRAFNPACPHAGTIVNPPGGGVITCPTHGSQFDAATGDVRKGPSTSGLARFAVRIEGDHVVLA</sequence>
<dbReference type="AlphaFoldDB" id="A0A5B2XEP5"/>
<evidence type="ECO:0000256" key="6">
    <source>
        <dbReference type="SAM" id="SignalP"/>
    </source>
</evidence>
<evidence type="ECO:0000259" key="7">
    <source>
        <dbReference type="PROSITE" id="PS51296"/>
    </source>
</evidence>
<dbReference type="PRINTS" id="PR00162">
    <property type="entry name" value="RIESKE"/>
</dbReference>
<evidence type="ECO:0000256" key="2">
    <source>
        <dbReference type="ARBA" id="ARBA00022723"/>
    </source>
</evidence>
<dbReference type="GO" id="GO:0046872">
    <property type="term" value="F:metal ion binding"/>
    <property type="evidence" value="ECO:0007669"/>
    <property type="project" value="UniProtKB-KW"/>
</dbReference>
<dbReference type="GO" id="GO:0004497">
    <property type="term" value="F:monooxygenase activity"/>
    <property type="evidence" value="ECO:0007669"/>
    <property type="project" value="UniProtKB-ARBA"/>
</dbReference>